<accession>A0A1M6D5N1</accession>
<proteinExistence type="predicted"/>
<evidence type="ECO:0000313" key="1">
    <source>
        <dbReference type="EMBL" id="SHI68529.1"/>
    </source>
</evidence>
<dbReference type="Proteomes" id="UP000184510">
    <property type="component" value="Unassembled WGS sequence"/>
</dbReference>
<dbReference type="InParanoid" id="A0A1M6D5N1"/>
<organism evidence="1 2">
    <name type="scientific">Rubritalea squalenifaciens DSM 18772</name>
    <dbReference type="NCBI Taxonomy" id="1123071"/>
    <lineage>
        <taxon>Bacteria</taxon>
        <taxon>Pseudomonadati</taxon>
        <taxon>Verrucomicrobiota</taxon>
        <taxon>Verrucomicrobiia</taxon>
        <taxon>Verrucomicrobiales</taxon>
        <taxon>Rubritaleaceae</taxon>
        <taxon>Rubritalea</taxon>
    </lineage>
</organism>
<keyword evidence="2" id="KW-1185">Reference proteome</keyword>
<protein>
    <recommendedName>
        <fullName evidence="3">Type II toxin-antitoxin system RelE/ParE family toxin</fullName>
    </recommendedName>
</protein>
<gene>
    <name evidence="1" type="ORF">SAMN02745181_0651</name>
</gene>
<sequence>MPLTVCRERHFIFTSLEKRFVLRGLYGYSAAVLQIVFNEISAAELSRMDTLDQLDLLDSFQVTREKLEDMDGGDFAKLERDDKVLYRFRAKEYRIYFEVQDDLVVVHRVLHKNTFSDFLFRSKMPVGEDEALSQSKHFWKLIDEGRNARRM</sequence>
<dbReference type="SUPFAM" id="SSF143011">
    <property type="entry name" value="RelE-like"/>
    <property type="match status" value="1"/>
</dbReference>
<dbReference type="STRING" id="1123071.SAMN02745181_0651"/>
<name>A0A1M6D5N1_9BACT</name>
<dbReference type="EMBL" id="FQYR01000002">
    <property type="protein sequence ID" value="SHI68529.1"/>
    <property type="molecule type" value="Genomic_DNA"/>
</dbReference>
<dbReference type="RefSeq" id="WP_234991656.1">
    <property type="nucleotide sequence ID" value="NZ_FQYR01000002.1"/>
</dbReference>
<evidence type="ECO:0000313" key="2">
    <source>
        <dbReference type="Proteomes" id="UP000184510"/>
    </source>
</evidence>
<dbReference type="Gene3D" id="3.30.2310.20">
    <property type="entry name" value="RelE-like"/>
    <property type="match status" value="1"/>
</dbReference>
<dbReference type="AlphaFoldDB" id="A0A1M6D5N1"/>
<dbReference type="InterPro" id="IPR035093">
    <property type="entry name" value="RelE/ParE_toxin_dom_sf"/>
</dbReference>
<evidence type="ECO:0008006" key="3">
    <source>
        <dbReference type="Google" id="ProtNLM"/>
    </source>
</evidence>
<reference evidence="1 2" key="1">
    <citation type="submission" date="2016-11" db="EMBL/GenBank/DDBJ databases">
        <authorList>
            <person name="Jaros S."/>
            <person name="Januszkiewicz K."/>
            <person name="Wedrychowicz H."/>
        </authorList>
    </citation>
    <scope>NUCLEOTIDE SEQUENCE [LARGE SCALE GENOMIC DNA]</scope>
    <source>
        <strain evidence="1 2">DSM 18772</strain>
    </source>
</reference>